<name>A0ACC2LI60_PERAE</name>
<sequence>MKRPGTELQSPSRASADLRGPSDCGRSLSRSVRTEDRDIQGSLLSRDLGSFTMPGRGRYYGDRFIPARSSMNFDVANYLLVGSRRGGDNMQQQPTSLSTEDHRNRLSEALMINTRRVLSFWWSEPTTDNFEQELYEGQGKRRKRRYISKSANKTLDAPEILDDYHLNLIDWSSGNNVLAIALRDRVCLWDASNGSDSKLFSVDEETGPVTSVSWAPNGQHIAVGMNNSIVELWDMTSNQKVGIGLESARFLGMNIF</sequence>
<protein>
    <submittedName>
        <fullName evidence="1">Uncharacterized protein</fullName>
    </submittedName>
</protein>
<reference evidence="1 2" key="1">
    <citation type="journal article" date="2022" name="Hortic Res">
        <title>A haplotype resolved chromosomal level avocado genome allows analysis of novel avocado genes.</title>
        <authorList>
            <person name="Nath O."/>
            <person name="Fletcher S.J."/>
            <person name="Hayward A."/>
            <person name="Shaw L.M."/>
            <person name="Masouleh A.K."/>
            <person name="Furtado A."/>
            <person name="Henry R.J."/>
            <person name="Mitter N."/>
        </authorList>
    </citation>
    <scope>NUCLEOTIDE SEQUENCE [LARGE SCALE GENOMIC DNA]</scope>
    <source>
        <strain evidence="2">cv. Hass</strain>
    </source>
</reference>
<evidence type="ECO:0000313" key="2">
    <source>
        <dbReference type="Proteomes" id="UP001234297"/>
    </source>
</evidence>
<evidence type="ECO:0000313" key="1">
    <source>
        <dbReference type="EMBL" id="KAJ8633040.1"/>
    </source>
</evidence>
<dbReference type="Proteomes" id="UP001234297">
    <property type="component" value="Chromosome 8"/>
</dbReference>
<keyword evidence="2" id="KW-1185">Reference proteome</keyword>
<comment type="caution">
    <text evidence="1">The sequence shown here is derived from an EMBL/GenBank/DDBJ whole genome shotgun (WGS) entry which is preliminary data.</text>
</comment>
<organism evidence="1 2">
    <name type="scientific">Persea americana</name>
    <name type="common">Avocado</name>
    <dbReference type="NCBI Taxonomy" id="3435"/>
    <lineage>
        <taxon>Eukaryota</taxon>
        <taxon>Viridiplantae</taxon>
        <taxon>Streptophyta</taxon>
        <taxon>Embryophyta</taxon>
        <taxon>Tracheophyta</taxon>
        <taxon>Spermatophyta</taxon>
        <taxon>Magnoliopsida</taxon>
        <taxon>Magnoliidae</taxon>
        <taxon>Laurales</taxon>
        <taxon>Lauraceae</taxon>
        <taxon>Persea</taxon>
    </lineage>
</organism>
<dbReference type="EMBL" id="CM056816">
    <property type="protein sequence ID" value="KAJ8633040.1"/>
    <property type="molecule type" value="Genomic_DNA"/>
</dbReference>
<gene>
    <name evidence="1" type="ORF">MRB53_026376</name>
</gene>
<proteinExistence type="predicted"/>
<accession>A0ACC2LI60</accession>